<dbReference type="RefSeq" id="WP_229731818.1">
    <property type="nucleotide sequence ID" value="NZ_BMGM01000004.1"/>
</dbReference>
<dbReference type="PANTHER" id="PTHR11142">
    <property type="entry name" value="PSEUDOURIDYLATE SYNTHASE"/>
    <property type="match status" value="1"/>
</dbReference>
<dbReference type="Proteomes" id="UP000599179">
    <property type="component" value="Unassembled WGS sequence"/>
</dbReference>
<comment type="caution">
    <text evidence="7">The sequence shown here is derived from an EMBL/GenBank/DDBJ whole genome shotgun (WGS) entry which is preliminary data.</text>
</comment>
<evidence type="ECO:0000256" key="3">
    <source>
        <dbReference type="ARBA" id="ARBA00023235"/>
    </source>
</evidence>
<dbReference type="Pfam" id="PF01416">
    <property type="entry name" value="PseudoU_synth_1"/>
    <property type="match status" value="1"/>
</dbReference>
<dbReference type="EMBL" id="BMGM01000004">
    <property type="protein sequence ID" value="GGE32907.1"/>
    <property type="molecule type" value="Genomic_DNA"/>
</dbReference>
<sequence>MNYYLIELQYLGFRYHGWQKQPDVKTVENQLRKTLGFVLPDIRTKVIAAGRTDAMVSVNKTFIELFVYEADLPEDFFERFNLNLPADIRAISIEKVDEKFNIIQHPKQKEYAYFFTFPEKVHPFCAPYMTTIQDHLNLELMQEAARLFEGEHDFYSYAFRPKPTTQTQGKIDFCKIETNTQYTANFFPENSYVLRVKGNGFKRHQIRLMMGVLIDLGKGKIDLDFVKQTLDGSQKVKLEHVAPASGLQLYDVQLTKGF</sequence>
<feature type="binding site" evidence="4">
    <location>
        <position position="111"/>
    </location>
    <ligand>
        <name>substrate</name>
    </ligand>
</feature>
<name>A0ABQ1SEF8_9FLAO</name>
<dbReference type="InterPro" id="IPR020097">
    <property type="entry name" value="PsdUridine_synth_TruA_a/b_dom"/>
</dbReference>
<feature type="active site" description="Nucleophile" evidence="4">
    <location>
        <position position="53"/>
    </location>
</feature>
<comment type="subunit">
    <text evidence="4">Homodimer.</text>
</comment>
<evidence type="ECO:0000259" key="6">
    <source>
        <dbReference type="Pfam" id="PF01416"/>
    </source>
</evidence>
<dbReference type="InterPro" id="IPR020095">
    <property type="entry name" value="PsdUridine_synth_TruA_C"/>
</dbReference>
<comment type="caution">
    <text evidence="4">Lacks conserved residue(s) required for the propagation of feature annotation.</text>
</comment>
<dbReference type="InterPro" id="IPR020103">
    <property type="entry name" value="PsdUridine_synth_cat_dom_sf"/>
</dbReference>
<dbReference type="PANTHER" id="PTHR11142:SF0">
    <property type="entry name" value="TRNA PSEUDOURIDINE SYNTHASE-LIKE 1"/>
    <property type="match status" value="1"/>
</dbReference>
<protein>
    <recommendedName>
        <fullName evidence="4">tRNA pseudouridine synthase A</fullName>
        <ecNumber evidence="4">5.4.99.12</ecNumber>
    </recommendedName>
    <alternativeName>
        <fullName evidence="4">tRNA pseudouridine(38-40) synthase</fullName>
    </alternativeName>
    <alternativeName>
        <fullName evidence="4">tRNA pseudouridylate synthase I</fullName>
    </alternativeName>
    <alternativeName>
        <fullName evidence="4">tRNA-uridine isomerase I</fullName>
    </alternativeName>
</protein>
<comment type="similarity">
    <text evidence="1 4 5">Belongs to the tRNA pseudouridine synthase TruA family.</text>
</comment>
<keyword evidence="8" id="KW-1185">Reference proteome</keyword>
<dbReference type="InterPro" id="IPR020094">
    <property type="entry name" value="TruA/RsuA/RluB/E/F_N"/>
</dbReference>
<evidence type="ECO:0000313" key="8">
    <source>
        <dbReference type="Proteomes" id="UP000599179"/>
    </source>
</evidence>
<dbReference type="EC" id="5.4.99.12" evidence="4"/>
<gene>
    <name evidence="4 7" type="primary">truA</name>
    <name evidence="7" type="ORF">GCM10010832_11410</name>
</gene>
<dbReference type="HAMAP" id="MF_00171">
    <property type="entry name" value="TruA"/>
    <property type="match status" value="1"/>
</dbReference>
<evidence type="ECO:0000256" key="1">
    <source>
        <dbReference type="ARBA" id="ARBA00009375"/>
    </source>
</evidence>
<comment type="function">
    <text evidence="4">Formation of pseudouridine at positions 38, 39 and 40 in the anticodon stem and loop of transfer RNAs.</text>
</comment>
<feature type="domain" description="Pseudouridine synthase I TruA alpha/beta" evidence="6">
    <location>
        <begin position="144"/>
        <end position="253"/>
    </location>
</feature>
<dbReference type="Gene3D" id="3.30.70.580">
    <property type="entry name" value="Pseudouridine synthase I, catalytic domain, N-terminal subdomain"/>
    <property type="match status" value="1"/>
</dbReference>
<evidence type="ECO:0000313" key="7">
    <source>
        <dbReference type="EMBL" id="GGE32907.1"/>
    </source>
</evidence>
<comment type="catalytic activity">
    <reaction evidence="4 5">
        <text>uridine(38/39/40) in tRNA = pseudouridine(38/39/40) in tRNA</text>
        <dbReference type="Rhea" id="RHEA:22376"/>
        <dbReference type="Rhea" id="RHEA-COMP:10085"/>
        <dbReference type="Rhea" id="RHEA-COMP:10087"/>
        <dbReference type="ChEBI" id="CHEBI:65314"/>
        <dbReference type="ChEBI" id="CHEBI:65315"/>
        <dbReference type="EC" id="5.4.99.12"/>
    </reaction>
</comment>
<organism evidence="7 8">
    <name type="scientific">Psychroflexus planctonicus</name>
    <dbReference type="NCBI Taxonomy" id="1526575"/>
    <lineage>
        <taxon>Bacteria</taxon>
        <taxon>Pseudomonadati</taxon>
        <taxon>Bacteroidota</taxon>
        <taxon>Flavobacteriia</taxon>
        <taxon>Flavobacteriales</taxon>
        <taxon>Flavobacteriaceae</taxon>
        <taxon>Psychroflexus</taxon>
    </lineage>
</organism>
<reference evidence="8" key="1">
    <citation type="journal article" date="2019" name="Int. J. Syst. Evol. Microbiol.">
        <title>The Global Catalogue of Microorganisms (GCM) 10K type strain sequencing project: providing services to taxonomists for standard genome sequencing and annotation.</title>
        <authorList>
            <consortium name="The Broad Institute Genomics Platform"/>
            <consortium name="The Broad Institute Genome Sequencing Center for Infectious Disease"/>
            <person name="Wu L."/>
            <person name="Ma J."/>
        </authorList>
    </citation>
    <scope>NUCLEOTIDE SEQUENCE [LARGE SCALE GENOMIC DNA]</scope>
    <source>
        <strain evidence="8">CGMCC 1.12931</strain>
    </source>
</reference>
<dbReference type="InterPro" id="IPR001406">
    <property type="entry name" value="PsdUridine_synth_TruA"/>
</dbReference>
<evidence type="ECO:0000256" key="2">
    <source>
        <dbReference type="ARBA" id="ARBA00022694"/>
    </source>
</evidence>
<dbReference type="Gene3D" id="3.30.70.660">
    <property type="entry name" value="Pseudouridine synthase I, catalytic domain, C-terminal subdomain"/>
    <property type="match status" value="1"/>
</dbReference>
<dbReference type="SUPFAM" id="SSF55120">
    <property type="entry name" value="Pseudouridine synthase"/>
    <property type="match status" value="1"/>
</dbReference>
<proteinExistence type="inferred from homology"/>
<keyword evidence="3 4" id="KW-0413">Isomerase</keyword>
<evidence type="ECO:0000256" key="4">
    <source>
        <dbReference type="HAMAP-Rule" id="MF_00171"/>
    </source>
</evidence>
<dbReference type="PIRSF" id="PIRSF001430">
    <property type="entry name" value="tRNA_psdUrid_synth"/>
    <property type="match status" value="1"/>
</dbReference>
<accession>A0ABQ1SEF8</accession>
<keyword evidence="2 4" id="KW-0819">tRNA processing</keyword>
<evidence type="ECO:0000256" key="5">
    <source>
        <dbReference type="RuleBase" id="RU003792"/>
    </source>
</evidence>